<protein>
    <submittedName>
        <fullName evidence="1">Uncharacterized protein</fullName>
    </submittedName>
</protein>
<dbReference type="AlphaFoldDB" id="A0A1Y6BGX1"/>
<accession>A0A1Y6BGX1</accession>
<dbReference type="RefSeq" id="WP_132317585.1">
    <property type="nucleotide sequence ID" value="NZ_FWZT01000005.1"/>
</dbReference>
<keyword evidence="2" id="KW-1185">Reference proteome</keyword>
<dbReference type="EMBL" id="FWZT01000005">
    <property type="protein sequence ID" value="SMF11034.1"/>
    <property type="molecule type" value="Genomic_DNA"/>
</dbReference>
<sequence>MVLWRVLMSCLVFSHLIPEAYAQRSRKARNPDFIRTINQGRRLDPYNPKVRPSTFVGGLQVGTHAEYTLDDPELLFLRYYHTPKVKFYLNIPQIDADYLALGAEYRLGPILGDRSWIGVELRPENTDINIYFRGISKQSRTAKIHYTAYGTVGDGLTVFGANAGYYTRPFRRSKNTFVDSKFAYQLVNTDDDVTINSLNLRGEIGHGWANFAEVKGLELYGSLGLEYASINVSTSVAEQADTSESDVDLRIVLGVLYHTPI</sequence>
<dbReference type="Proteomes" id="UP000192907">
    <property type="component" value="Unassembled WGS sequence"/>
</dbReference>
<reference evidence="2" key="1">
    <citation type="submission" date="2017-04" db="EMBL/GenBank/DDBJ databases">
        <authorList>
            <person name="Varghese N."/>
            <person name="Submissions S."/>
        </authorList>
    </citation>
    <scope>NUCLEOTIDE SEQUENCE [LARGE SCALE GENOMIC DNA]</scope>
    <source>
        <strain evidence="2">RKEM611</strain>
    </source>
</reference>
<proteinExistence type="predicted"/>
<evidence type="ECO:0000313" key="1">
    <source>
        <dbReference type="EMBL" id="SMF11034.1"/>
    </source>
</evidence>
<gene>
    <name evidence="1" type="ORF">SAMN06296036_10546</name>
</gene>
<evidence type="ECO:0000313" key="2">
    <source>
        <dbReference type="Proteomes" id="UP000192907"/>
    </source>
</evidence>
<name>A0A1Y6BGX1_9BACT</name>
<organism evidence="1 2">
    <name type="scientific">Pseudobacteriovorax antillogorgiicola</name>
    <dbReference type="NCBI Taxonomy" id="1513793"/>
    <lineage>
        <taxon>Bacteria</taxon>
        <taxon>Pseudomonadati</taxon>
        <taxon>Bdellovibrionota</taxon>
        <taxon>Oligoflexia</taxon>
        <taxon>Oligoflexales</taxon>
        <taxon>Pseudobacteriovoracaceae</taxon>
        <taxon>Pseudobacteriovorax</taxon>
    </lineage>
</organism>
<dbReference type="STRING" id="1513793.SAMN06296036_10546"/>